<evidence type="ECO:0000313" key="3">
    <source>
        <dbReference type="Proteomes" id="UP000735302"/>
    </source>
</evidence>
<dbReference type="InterPro" id="IPR012337">
    <property type="entry name" value="RNaseH-like_sf"/>
</dbReference>
<protein>
    <submittedName>
        <fullName evidence="2">Zinc finger protein</fullName>
    </submittedName>
</protein>
<keyword evidence="3" id="KW-1185">Reference proteome</keyword>
<sequence length="150" mass="17214">MVKKNILPKVPLEKVLLADTPFKRVAIYKIGPLSETGHRFILTLVGYATRYAEAVPLRKIDAETVAEALVDICSRLGISEEALSDQGTQYMSDCMREVCRLLLLRHQAEGDDTYHQCGQMARWRGLSRPKTCLRRLCSEQPRQWHRYINP</sequence>
<evidence type="ECO:0000313" key="2">
    <source>
        <dbReference type="EMBL" id="GFN80842.1"/>
    </source>
</evidence>
<comment type="caution">
    <text evidence="2">The sequence shown here is derived from an EMBL/GenBank/DDBJ whole genome shotgun (WGS) entry which is preliminary data.</text>
</comment>
<dbReference type="PANTHER" id="PTHR37984">
    <property type="entry name" value="PROTEIN CBG26694"/>
    <property type="match status" value="1"/>
</dbReference>
<dbReference type="GO" id="GO:0003676">
    <property type="term" value="F:nucleic acid binding"/>
    <property type="evidence" value="ECO:0007669"/>
    <property type="project" value="InterPro"/>
</dbReference>
<dbReference type="EMBL" id="BLXT01000847">
    <property type="protein sequence ID" value="GFN80842.1"/>
    <property type="molecule type" value="Genomic_DNA"/>
</dbReference>
<name>A0AAV3YFC4_9GAST</name>
<dbReference type="Gene3D" id="3.30.420.10">
    <property type="entry name" value="Ribonuclease H-like superfamily/Ribonuclease H"/>
    <property type="match status" value="1"/>
</dbReference>
<dbReference type="PROSITE" id="PS50994">
    <property type="entry name" value="INTEGRASE"/>
    <property type="match status" value="1"/>
</dbReference>
<dbReference type="AlphaFoldDB" id="A0AAV3YFC4"/>
<dbReference type="InterPro" id="IPR050951">
    <property type="entry name" value="Retrovirus_Pol_polyprotein"/>
</dbReference>
<dbReference type="GO" id="GO:0015074">
    <property type="term" value="P:DNA integration"/>
    <property type="evidence" value="ECO:0007669"/>
    <property type="project" value="InterPro"/>
</dbReference>
<dbReference type="PANTHER" id="PTHR37984:SF15">
    <property type="entry name" value="INTEGRASE CATALYTIC DOMAIN-CONTAINING PROTEIN"/>
    <property type="match status" value="1"/>
</dbReference>
<dbReference type="Proteomes" id="UP000735302">
    <property type="component" value="Unassembled WGS sequence"/>
</dbReference>
<evidence type="ECO:0000259" key="1">
    <source>
        <dbReference type="PROSITE" id="PS50994"/>
    </source>
</evidence>
<dbReference type="InterPro" id="IPR001584">
    <property type="entry name" value="Integrase_cat-core"/>
</dbReference>
<feature type="domain" description="Integrase catalytic" evidence="1">
    <location>
        <begin position="7"/>
        <end position="122"/>
    </location>
</feature>
<dbReference type="SUPFAM" id="SSF53098">
    <property type="entry name" value="Ribonuclease H-like"/>
    <property type="match status" value="1"/>
</dbReference>
<proteinExistence type="predicted"/>
<reference evidence="2 3" key="1">
    <citation type="journal article" date="2021" name="Elife">
        <title>Chloroplast acquisition without the gene transfer in kleptoplastic sea slugs, Plakobranchus ocellatus.</title>
        <authorList>
            <person name="Maeda T."/>
            <person name="Takahashi S."/>
            <person name="Yoshida T."/>
            <person name="Shimamura S."/>
            <person name="Takaki Y."/>
            <person name="Nagai Y."/>
            <person name="Toyoda A."/>
            <person name="Suzuki Y."/>
            <person name="Arimoto A."/>
            <person name="Ishii H."/>
            <person name="Satoh N."/>
            <person name="Nishiyama T."/>
            <person name="Hasebe M."/>
            <person name="Maruyama T."/>
            <person name="Minagawa J."/>
            <person name="Obokata J."/>
            <person name="Shigenobu S."/>
        </authorList>
    </citation>
    <scope>NUCLEOTIDE SEQUENCE [LARGE SCALE GENOMIC DNA]</scope>
</reference>
<gene>
    <name evidence="2" type="ORF">PoB_000734800</name>
</gene>
<accession>A0AAV3YFC4</accession>
<dbReference type="InterPro" id="IPR036397">
    <property type="entry name" value="RNaseH_sf"/>
</dbReference>
<organism evidence="2 3">
    <name type="scientific">Plakobranchus ocellatus</name>
    <dbReference type="NCBI Taxonomy" id="259542"/>
    <lineage>
        <taxon>Eukaryota</taxon>
        <taxon>Metazoa</taxon>
        <taxon>Spiralia</taxon>
        <taxon>Lophotrochozoa</taxon>
        <taxon>Mollusca</taxon>
        <taxon>Gastropoda</taxon>
        <taxon>Heterobranchia</taxon>
        <taxon>Euthyneura</taxon>
        <taxon>Panpulmonata</taxon>
        <taxon>Sacoglossa</taxon>
        <taxon>Placobranchoidea</taxon>
        <taxon>Plakobranchidae</taxon>
        <taxon>Plakobranchus</taxon>
    </lineage>
</organism>